<evidence type="ECO:0000313" key="3">
    <source>
        <dbReference type="Proteomes" id="UP001596997"/>
    </source>
</evidence>
<evidence type="ECO:0000313" key="2">
    <source>
        <dbReference type="EMBL" id="MFD0965238.1"/>
    </source>
</evidence>
<keyword evidence="1" id="KW-0812">Transmembrane</keyword>
<comment type="caution">
    <text evidence="2">The sequence shown here is derived from an EMBL/GenBank/DDBJ whole genome shotgun (WGS) entry which is preliminary data.</text>
</comment>
<dbReference type="RefSeq" id="WP_377717431.1">
    <property type="nucleotide sequence ID" value="NZ_JBHTJM010000011.1"/>
</dbReference>
<reference evidence="3" key="1">
    <citation type="journal article" date="2019" name="Int. J. Syst. Evol. Microbiol.">
        <title>The Global Catalogue of Microorganisms (GCM) 10K type strain sequencing project: providing services to taxonomists for standard genome sequencing and annotation.</title>
        <authorList>
            <consortium name="The Broad Institute Genomics Platform"/>
            <consortium name="The Broad Institute Genome Sequencing Center for Infectious Disease"/>
            <person name="Wu L."/>
            <person name="Ma J."/>
        </authorList>
    </citation>
    <scope>NUCLEOTIDE SEQUENCE [LARGE SCALE GENOMIC DNA]</scope>
    <source>
        <strain evidence="3">CCUG 62114</strain>
    </source>
</reference>
<feature type="transmembrane region" description="Helical" evidence="1">
    <location>
        <begin position="104"/>
        <end position="123"/>
    </location>
</feature>
<name>A0ABW3I6D4_9FLAO</name>
<dbReference type="Proteomes" id="UP001596997">
    <property type="component" value="Unassembled WGS sequence"/>
</dbReference>
<feature type="transmembrane region" description="Helical" evidence="1">
    <location>
        <begin position="81"/>
        <end position="98"/>
    </location>
</feature>
<feature type="transmembrane region" description="Helical" evidence="1">
    <location>
        <begin position="41"/>
        <end position="60"/>
    </location>
</feature>
<proteinExistence type="predicted"/>
<sequence>MHYILKYASYIFHPIFISFLGVGLFYTYSAKYHPEAYVASRLLQLFILTIIIPLLCFRVLKKLGIVKTIMAEDIKERRLPYSIAIILNLYIAFYIFNLGQEIELRYFFFGISCTSIAFFFLSLLNFKASLHMAAVGGLTTFLIGLSIHFQTNMTPIIGASLLLNGLIASSRLHLKAHSGVELIIGSVLGILPQFMMFANWL</sequence>
<keyword evidence="3" id="KW-1185">Reference proteome</keyword>
<feature type="transmembrane region" description="Helical" evidence="1">
    <location>
        <begin position="181"/>
        <end position="200"/>
    </location>
</feature>
<organism evidence="2 3">
    <name type="scientific">Pseudofulvibacter geojedonensis</name>
    <dbReference type="NCBI Taxonomy" id="1123758"/>
    <lineage>
        <taxon>Bacteria</taxon>
        <taxon>Pseudomonadati</taxon>
        <taxon>Bacteroidota</taxon>
        <taxon>Flavobacteriia</taxon>
        <taxon>Flavobacteriales</taxon>
        <taxon>Flavobacteriaceae</taxon>
        <taxon>Pseudofulvibacter</taxon>
    </lineage>
</organism>
<dbReference type="EMBL" id="JBHTJM010000011">
    <property type="protein sequence ID" value="MFD0965238.1"/>
    <property type="molecule type" value="Genomic_DNA"/>
</dbReference>
<protein>
    <recommendedName>
        <fullName evidence="4">Transmembrane protein</fullName>
    </recommendedName>
</protein>
<gene>
    <name evidence="2" type="ORF">ACFQ1O_14570</name>
</gene>
<evidence type="ECO:0000256" key="1">
    <source>
        <dbReference type="SAM" id="Phobius"/>
    </source>
</evidence>
<keyword evidence="1" id="KW-0472">Membrane</keyword>
<accession>A0ABW3I6D4</accession>
<keyword evidence="1" id="KW-1133">Transmembrane helix</keyword>
<feature type="transmembrane region" description="Helical" evidence="1">
    <location>
        <begin position="7"/>
        <end position="29"/>
    </location>
</feature>
<evidence type="ECO:0008006" key="4">
    <source>
        <dbReference type="Google" id="ProtNLM"/>
    </source>
</evidence>